<gene>
    <name evidence="6" type="ORF">QO011_005289</name>
</gene>
<evidence type="ECO:0000313" key="7">
    <source>
        <dbReference type="Proteomes" id="UP001242480"/>
    </source>
</evidence>
<dbReference type="RefSeq" id="WP_307278808.1">
    <property type="nucleotide sequence ID" value="NZ_JAUSVX010000011.1"/>
</dbReference>
<evidence type="ECO:0000313" key="6">
    <source>
        <dbReference type="EMBL" id="MDQ0472260.1"/>
    </source>
</evidence>
<dbReference type="PANTHER" id="PTHR30514">
    <property type="entry name" value="GLUCOKINASE"/>
    <property type="match status" value="1"/>
</dbReference>
<dbReference type="Proteomes" id="UP001242480">
    <property type="component" value="Unassembled WGS sequence"/>
</dbReference>
<keyword evidence="1" id="KW-0805">Transcription regulation</keyword>
<evidence type="ECO:0000259" key="4">
    <source>
        <dbReference type="PROSITE" id="PS51071"/>
    </source>
</evidence>
<keyword evidence="2 6" id="KW-0238">DNA-binding</keyword>
<dbReference type="SUPFAM" id="SSF46689">
    <property type="entry name" value="Homeodomain-like"/>
    <property type="match status" value="1"/>
</dbReference>
<dbReference type="InterPro" id="IPR001347">
    <property type="entry name" value="SIS_dom"/>
</dbReference>
<accession>A0ABU0JF82</accession>
<dbReference type="CDD" id="cd05013">
    <property type="entry name" value="SIS_RpiR"/>
    <property type="match status" value="1"/>
</dbReference>
<evidence type="ECO:0000259" key="5">
    <source>
        <dbReference type="PROSITE" id="PS51464"/>
    </source>
</evidence>
<evidence type="ECO:0000256" key="2">
    <source>
        <dbReference type="ARBA" id="ARBA00023125"/>
    </source>
</evidence>
<dbReference type="Gene3D" id="1.10.10.10">
    <property type="entry name" value="Winged helix-like DNA-binding domain superfamily/Winged helix DNA-binding domain"/>
    <property type="match status" value="1"/>
</dbReference>
<dbReference type="EMBL" id="JAUSVX010000011">
    <property type="protein sequence ID" value="MDQ0472260.1"/>
    <property type="molecule type" value="Genomic_DNA"/>
</dbReference>
<dbReference type="Pfam" id="PF01418">
    <property type="entry name" value="HTH_6"/>
    <property type="match status" value="1"/>
</dbReference>
<proteinExistence type="predicted"/>
<dbReference type="InterPro" id="IPR047640">
    <property type="entry name" value="RpiR-like"/>
</dbReference>
<feature type="domain" description="SIS" evidence="5">
    <location>
        <begin position="135"/>
        <end position="272"/>
    </location>
</feature>
<dbReference type="Gene3D" id="3.40.50.10490">
    <property type="entry name" value="Glucose-6-phosphate isomerase like protein, domain 1"/>
    <property type="match status" value="1"/>
</dbReference>
<dbReference type="InterPro" id="IPR036388">
    <property type="entry name" value="WH-like_DNA-bd_sf"/>
</dbReference>
<comment type="caution">
    <text evidence="6">The sequence shown here is derived from an EMBL/GenBank/DDBJ whole genome shotgun (WGS) entry which is preliminary data.</text>
</comment>
<dbReference type="InterPro" id="IPR035472">
    <property type="entry name" value="RpiR-like_SIS"/>
</dbReference>
<sequence length="310" mass="32076">MIESQHDAPQAGFAGRIAAAAHRLSPAERRVAHCLAERRDAVLLGSAAEIAALARTSDATVVRAVRALGFDGLAGLRQAMLAEITGAPTPAGRLAHTLEEAGGDSAQALRQVVAHHEASLATLRDPGFEAGFTGAIDILFAARRRHIFGIGPSGAMADYAALQFSRIGCPSSALSVSGVALADRLLAVEAGDVVLAIAYAPLYREVEAVLERASGLGVPVVLVSDSLGPILAGRVAQVLPVPRGRADHLALHGATLVLIEAMIVGLAARDRDRALASLTVLGACRGAVDKAWAKRGARSRPPVPLSRKPR</sequence>
<dbReference type="Pfam" id="PF01380">
    <property type="entry name" value="SIS"/>
    <property type="match status" value="1"/>
</dbReference>
<dbReference type="PROSITE" id="PS51071">
    <property type="entry name" value="HTH_RPIR"/>
    <property type="match status" value="1"/>
</dbReference>
<feature type="domain" description="HTH rpiR-type" evidence="4">
    <location>
        <begin position="11"/>
        <end position="87"/>
    </location>
</feature>
<keyword evidence="7" id="KW-1185">Reference proteome</keyword>
<dbReference type="InterPro" id="IPR000281">
    <property type="entry name" value="HTH_RpiR"/>
</dbReference>
<evidence type="ECO:0000256" key="3">
    <source>
        <dbReference type="ARBA" id="ARBA00023163"/>
    </source>
</evidence>
<dbReference type="GO" id="GO:0003677">
    <property type="term" value="F:DNA binding"/>
    <property type="evidence" value="ECO:0007669"/>
    <property type="project" value="UniProtKB-KW"/>
</dbReference>
<dbReference type="InterPro" id="IPR009057">
    <property type="entry name" value="Homeodomain-like_sf"/>
</dbReference>
<organism evidence="6 7">
    <name type="scientific">Labrys wisconsinensis</name>
    <dbReference type="NCBI Taxonomy" id="425677"/>
    <lineage>
        <taxon>Bacteria</taxon>
        <taxon>Pseudomonadati</taxon>
        <taxon>Pseudomonadota</taxon>
        <taxon>Alphaproteobacteria</taxon>
        <taxon>Hyphomicrobiales</taxon>
        <taxon>Xanthobacteraceae</taxon>
        <taxon>Labrys</taxon>
    </lineage>
</organism>
<dbReference type="InterPro" id="IPR046348">
    <property type="entry name" value="SIS_dom_sf"/>
</dbReference>
<dbReference type="PROSITE" id="PS51464">
    <property type="entry name" value="SIS"/>
    <property type="match status" value="1"/>
</dbReference>
<name>A0ABU0JF82_9HYPH</name>
<evidence type="ECO:0000256" key="1">
    <source>
        <dbReference type="ARBA" id="ARBA00023015"/>
    </source>
</evidence>
<keyword evidence="3" id="KW-0804">Transcription</keyword>
<dbReference type="SUPFAM" id="SSF53697">
    <property type="entry name" value="SIS domain"/>
    <property type="match status" value="1"/>
</dbReference>
<protein>
    <submittedName>
        <fullName evidence="6">DNA-binding MurR/RpiR family transcriptional regulator</fullName>
    </submittedName>
</protein>
<reference evidence="6 7" key="1">
    <citation type="submission" date="2023-07" db="EMBL/GenBank/DDBJ databases">
        <title>Genomic Encyclopedia of Type Strains, Phase IV (KMG-IV): sequencing the most valuable type-strain genomes for metagenomic binning, comparative biology and taxonomic classification.</title>
        <authorList>
            <person name="Goeker M."/>
        </authorList>
    </citation>
    <scope>NUCLEOTIDE SEQUENCE [LARGE SCALE GENOMIC DNA]</scope>
    <source>
        <strain evidence="6 7">DSM 19619</strain>
    </source>
</reference>